<feature type="compositionally biased region" description="Basic and acidic residues" evidence="7">
    <location>
        <begin position="335"/>
        <end position="346"/>
    </location>
</feature>
<accession>A0A7S1RLX8</accession>
<evidence type="ECO:0000256" key="7">
    <source>
        <dbReference type="SAM" id="MobiDB-lite"/>
    </source>
</evidence>
<dbReference type="InterPro" id="IPR039309">
    <property type="entry name" value="BT1"/>
</dbReference>
<feature type="transmembrane region" description="Helical" evidence="8">
    <location>
        <begin position="49"/>
        <end position="64"/>
    </location>
</feature>
<feature type="region of interest" description="Disordered" evidence="7">
    <location>
        <begin position="287"/>
        <end position="352"/>
    </location>
</feature>
<comment type="subcellular location">
    <subcellularLocation>
        <location evidence="1">Membrane</location>
        <topology evidence="1">Multi-pass membrane protein</topology>
    </subcellularLocation>
</comment>
<protein>
    <recommendedName>
        <fullName evidence="10">Folate/pteridine transporter</fullName>
    </recommendedName>
</protein>
<evidence type="ECO:0000256" key="4">
    <source>
        <dbReference type="ARBA" id="ARBA00022692"/>
    </source>
</evidence>
<gene>
    <name evidence="9" type="ORF">ACAT0790_LOCUS47125</name>
</gene>
<keyword evidence="3" id="KW-0813">Transport</keyword>
<keyword evidence="5 8" id="KW-1133">Transmembrane helix</keyword>
<dbReference type="AlphaFoldDB" id="A0A7S1RLX8"/>
<dbReference type="PANTHER" id="PTHR31585">
    <property type="entry name" value="FOLATE-BIOPTERIN TRANSPORTER 1, CHLOROPLASTIC"/>
    <property type="match status" value="1"/>
</dbReference>
<dbReference type="SUPFAM" id="SSF103473">
    <property type="entry name" value="MFS general substrate transporter"/>
    <property type="match status" value="1"/>
</dbReference>
<evidence type="ECO:0008006" key="10">
    <source>
        <dbReference type="Google" id="ProtNLM"/>
    </source>
</evidence>
<feature type="transmembrane region" description="Helical" evidence="8">
    <location>
        <begin position="111"/>
        <end position="131"/>
    </location>
</feature>
<evidence type="ECO:0000256" key="1">
    <source>
        <dbReference type="ARBA" id="ARBA00004141"/>
    </source>
</evidence>
<sequence>MPEERARSWKSLRLKARSEPGLFALAIAMAAGSLLTAICTACFGPHGRAAVSLVISLGLIWGSYRTMPAAIASANLYMFIISVAYLDLSGPLAYFYTGGPACVENGPHFSYSYYLAVSNVVGSAGAALGAVMFQSMQHWSFRAAFCVTTVIQMVASLFDIIIVSRTNLAWGIPDKAVYLFGDAACQSMAQQMALMPMALLTARLCPRGAEATVFAILAGFQNFGSAVSSIIGVQLSQTFGVEATSQGPCNFENFQSLIVISHFVIPAACLPFTWCLVPSARIDDESALSGTPPPSFASPAPSSAGSSPQNSPRANSEGPDDDHSDHYALMQDSLMQHEDSDPDGFRLKVTRH</sequence>
<evidence type="ECO:0000256" key="5">
    <source>
        <dbReference type="ARBA" id="ARBA00022989"/>
    </source>
</evidence>
<feature type="transmembrane region" description="Helical" evidence="8">
    <location>
        <begin position="143"/>
        <end position="164"/>
    </location>
</feature>
<dbReference type="GO" id="GO:0016020">
    <property type="term" value="C:membrane"/>
    <property type="evidence" value="ECO:0007669"/>
    <property type="project" value="UniProtKB-SubCell"/>
</dbReference>
<dbReference type="PANTHER" id="PTHR31585:SF51">
    <property type="entry name" value="TRANSPORTER, PUTATIVE-RELATED"/>
    <property type="match status" value="1"/>
</dbReference>
<evidence type="ECO:0000256" key="8">
    <source>
        <dbReference type="SAM" id="Phobius"/>
    </source>
</evidence>
<dbReference type="InterPro" id="IPR036259">
    <property type="entry name" value="MFS_trans_sf"/>
</dbReference>
<dbReference type="Pfam" id="PF03092">
    <property type="entry name" value="BT1"/>
    <property type="match status" value="1"/>
</dbReference>
<keyword evidence="6 8" id="KW-0472">Membrane</keyword>
<keyword evidence="4 8" id="KW-0812">Transmembrane</keyword>
<evidence type="ECO:0000256" key="3">
    <source>
        <dbReference type="ARBA" id="ARBA00022448"/>
    </source>
</evidence>
<evidence type="ECO:0000313" key="9">
    <source>
        <dbReference type="EMBL" id="CAD9170356.1"/>
    </source>
</evidence>
<evidence type="ECO:0000256" key="2">
    <source>
        <dbReference type="ARBA" id="ARBA00007015"/>
    </source>
</evidence>
<name>A0A7S1RLX8_ALECA</name>
<dbReference type="EMBL" id="HBGE01078811">
    <property type="protein sequence ID" value="CAD9170356.1"/>
    <property type="molecule type" value="Transcribed_RNA"/>
</dbReference>
<evidence type="ECO:0000256" key="6">
    <source>
        <dbReference type="ARBA" id="ARBA00023136"/>
    </source>
</evidence>
<feature type="compositionally biased region" description="Low complexity" evidence="7">
    <location>
        <begin position="297"/>
        <end position="312"/>
    </location>
</feature>
<proteinExistence type="inferred from homology"/>
<reference evidence="9" key="1">
    <citation type="submission" date="2021-01" db="EMBL/GenBank/DDBJ databases">
        <authorList>
            <person name="Corre E."/>
            <person name="Pelletier E."/>
            <person name="Niang G."/>
            <person name="Scheremetjew M."/>
            <person name="Finn R."/>
            <person name="Kale V."/>
            <person name="Holt S."/>
            <person name="Cochrane G."/>
            <person name="Meng A."/>
            <person name="Brown T."/>
            <person name="Cohen L."/>
        </authorList>
    </citation>
    <scope>NUCLEOTIDE SEQUENCE</scope>
    <source>
        <strain evidence="9">OF101</strain>
    </source>
</reference>
<feature type="transmembrane region" description="Helical" evidence="8">
    <location>
        <begin position="76"/>
        <end position="96"/>
    </location>
</feature>
<comment type="similarity">
    <text evidence="2">Belongs to the major facilitator superfamily. Folate-biopterin transporter (TC 2.A.71) family.</text>
</comment>
<organism evidence="9">
    <name type="scientific">Alexandrium catenella</name>
    <name type="common">Red tide dinoflagellate</name>
    <name type="synonym">Gonyaulax catenella</name>
    <dbReference type="NCBI Taxonomy" id="2925"/>
    <lineage>
        <taxon>Eukaryota</taxon>
        <taxon>Sar</taxon>
        <taxon>Alveolata</taxon>
        <taxon>Dinophyceae</taxon>
        <taxon>Gonyaulacales</taxon>
        <taxon>Pyrocystaceae</taxon>
        <taxon>Alexandrium</taxon>
    </lineage>
</organism>
<feature type="transmembrane region" description="Helical" evidence="8">
    <location>
        <begin position="21"/>
        <end position="43"/>
    </location>
</feature>